<dbReference type="Gene3D" id="2.60.120.260">
    <property type="entry name" value="Galactose-binding domain-like"/>
    <property type="match status" value="1"/>
</dbReference>
<feature type="domain" description="DUF1549" evidence="2">
    <location>
        <begin position="184"/>
        <end position="390"/>
    </location>
</feature>
<sequence length="940" mass="106960">MHRDCIRLFIESQKPLRSSVILKAMRHKRKLIITAAAVLCTVIVIGVTHKSEKVDFSTEVKPILNQRCIICHGGVKQSGGFSVLFREEALGKTKSGKPAIIPGDPEHSEFMRRLTTHNVKERMPYKNPPLSKKEISILRRWIKQGAKWGKHWAYELPETVAVPGSQGKQAGFGGSGSSDWGENEIDAFVLNKLKTEDMKPSPEADKYTLLRRVSLDITGVLPDQATINRYLNDKSDKAYERLVDTLLASPQYGERWAALWLDLARYSDTKGYEKDLGRNVWRYRDWVIRAFNADMPFDQFTIKQLAGDLLPNATDDDMIATAFHRNTMNNDEGGTDDEEFRTAAVIDRVNTTWEVWQGTTFACVQCHSHPYDPFKHEDFYKFMAFFNNTRDEDTPADYPNLRLYDSLDREKVRDIVSWVKQYGEKEEDKKMHLFLKTVEPKINAHVCDDYINGALVDTKYLGIRSDGSCRMKQVQLDGKTHLLMRYWTGRSGGSMEIHADSLSGPLILRTSLQPTNGAQITSIPLTPVSGTHDIYFRFKNAGINPEESVCSVEWFAFRKDLPGKGQPGYAEKEQEVLDLLNSSPDRIPVMVDNPADQTRPTYVFERGNWMVHGARVSPDVPKSLNPFPAGAPRNRLGLARWLTDQKNPLTARVTVNRYWEQLFGNGIVETVEDFGSQGFAPTHPQLLDWLALKFMKDYKWSMKKLLKEMVMSATYRQDSKVTPEMLEKDPANHFFARGPRFRLTAEEIRDESLRAAGLLSHKMYGPSVMPYQPEGIWQSVYSGARWIKSKGEDQYRRGVYTYMKRTSPYPSMITLDASSREVCLARRIRTNTPLQALTTLNDPVFMEAAGHLAQWMEKQGRKDAAACIREGYKRVMVKDISSGKLAVLQDLYRQTLKEYRQKPAEAAKLTGESGEDAPHRAALTVVANALLNLDEFMTKS</sequence>
<feature type="transmembrane region" description="Helical" evidence="1">
    <location>
        <begin position="31"/>
        <end position="49"/>
    </location>
</feature>
<keyword evidence="1" id="KW-0812">Transmembrane</keyword>
<organism evidence="5 6">
    <name type="scientific">Compostibacter hankyongensis</name>
    <dbReference type="NCBI Taxonomy" id="1007089"/>
    <lineage>
        <taxon>Bacteria</taxon>
        <taxon>Pseudomonadati</taxon>
        <taxon>Bacteroidota</taxon>
        <taxon>Chitinophagia</taxon>
        <taxon>Chitinophagales</taxon>
        <taxon>Chitinophagaceae</taxon>
        <taxon>Compostibacter</taxon>
    </lineage>
</organism>
<accession>A0ABP8FJX9</accession>
<dbReference type="InterPro" id="IPR008979">
    <property type="entry name" value="Galactose-bd-like_sf"/>
</dbReference>
<feature type="domain" description="Cytochrome C Planctomycete-type" evidence="4">
    <location>
        <begin position="68"/>
        <end position="124"/>
    </location>
</feature>
<keyword evidence="6" id="KW-1185">Reference proteome</keyword>
<evidence type="ECO:0008006" key="7">
    <source>
        <dbReference type="Google" id="ProtNLM"/>
    </source>
</evidence>
<protein>
    <recommendedName>
        <fullName evidence="7">DUF1553 domain-containing protein</fullName>
    </recommendedName>
</protein>
<feature type="domain" description="DUF1553" evidence="3">
    <location>
        <begin position="634"/>
        <end position="891"/>
    </location>
</feature>
<name>A0ABP8FJX9_9BACT</name>
<proteinExistence type="predicted"/>
<dbReference type="PANTHER" id="PTHR35889:SF3">
    <property type="entry name" value="F-BOX DOMAIN-CONTAINING PROTEIN"/>
    <property type="match status" value="1"/>
</dbReference>
<dbReference type="InterPro" id="IPR011429">
    <property type="entry name" value="Cyt_c_Planctomycete-type"/>
</dbReference>
<evidence type="ECO:0000313" key="5">
    <source>
        <dbReference type="EMBL" id="GAA4305543.1"/>
    </source>
</evidence>
<keyword evidence="1" id="KW-0472">Membrane</keyword>
<dbReference type="PANTHER" id="PTHR35889">
    <property type="entry name" value="CYCLOINULO-OLIGOSACCHARIDE FRUCTANOTRANSFERASE-RELATED"/>
    <property type="match status" value="1"/>
</dbReference>
<evidence type="ECO:0000259" key="2">
    <source>
        <dbReference type="Pfam" id="PF07583"/>
    </source>
</evidence>
<comment type="caution">
    <text evidence="5">The sequence shown here is derived from an EMBL/GenBank/DDBJ whole genome shotgun (WGS) entry which is preliminary data.</text>
</comment>
<gene>
    <name evidence="5" type="ORF">GCM10023143_10860</name>
</gene>
<evidence type="ECO:0000259" key="4">
    <source>
        <dbReference type="Pfam" id="PF07635"/>
    </source>
</evidence>
<dbReference type="InterPro" id="IPR011444">
    <property type="entry name" value="DUF1549"/>
</dbReference>
<reference evidence="6" key="1">
    <citation type="journal article" date="2019" name="Int. J. Syst. Evol. Microbiol.">
        <title>The Global Catalogue of Microorganisms (GCM) 10K type strain sequencing project: providing services to taxonomists for standard genome sequencing and annotation.</title>
        <authorList>
            <consortium name="The Broad Institute Genomics Platform"/>
            <consortium name="The Broad Institute Genome Sequencing Center for Infectious Disease"/>
            <person name="Wu L."/>
            <person name="Ma J."/>
        </authorList>
    </citation>
    <scope>NUCLEOTIDE SEQUENCE [LARGE SCALE GENOMIC DNA]</scope>
    <source>
        <strain evidence="6">JCM 17664</strain>
    </source>
</reference>
<dbReference type="SUPFAM" id="SSF49785">
    <property type="entry name" value="Galactose-binding domain-like"/>
    <property type="match status" value="1"/>
</dbReference>
<keyword evidence="1" id="KW-1133">Transmembrane helix</keyword>
<evidence type="ECO:0000256" key="1">
    <source>
        <dbReference type="SAM" id="Phobius"/>
    </source>
</evidence>
<dbReference type="Proteomes" id="UP001501207">
    <property type="component" value="Unassembled WGS sequence"/>
</dbReference>
<dbReference type="CDD" id="cd04084">
    <property type="entry name" value="CBM6_xylanase-like"/>
    <property type="match status" value="1"/>
</dbReference>
<evidence type="ECO:0000259" key="3">
    <source>
        <dbReference type="Pfam" id="PF07587"/>
    </source>
</evidence>
<dbReference type="Pfam" id="PF07635">
    <property type="entry name" value="PSCyt1"/>
    <property type="match status" value="1"/>
</dbReference>
<evidence type="ECO:0000313" key="6">
    <source>
        <dbReference type="Proteomes" id="UP001501207"/>
    </source>
</evidence>
<dbReference type="EMBL" id="BAABFN010000002">
    <property type="protein sequence ID" value="GAA4305543.1"/>
    <property type="molecule type" value="Genomic_DNA"/>
</dbReference>
<dbReference type="Pfam" id="PF07587">
    <property type="entry name" value="PSD1"/>
    <property type="match status" value="1"/>
</dbReference>
<dbReference type="Pfam" id="PF07583">
    <property type="entry name" value="PSCyt2"/>
    <property type="match status" value="1"/>
</dbReference>
<dbReference type="InterPro" id="IPR022655">
    <property type="entry name" value="DUF1553"/>
</dbReference>